<dbReference type="EMBL" id="ARXX01000005">
    <property type="protein sequence ID" value="MBF5055231.1"/>
    <property type="molecule type" value="Genomic_DNA"/>
</dbReference>
<dbReference type="SUPFAM" id="SSF82185">
    <property type="entry name" value="Histone H3 K4-specific methyltransferase SET7/9 N-terminal domain"/>
    <property type="match status" value="2"/>
</dbReference>
<feature type="chain" id="PRO_5045521629" description="Peptidase C13" evidence="2">
    <location>
        <begin position="19"/>
        <end position="495"/>
    </location>
</feature>
<gene>
    <name evidence="3" type="ORF">Y5W_00525</name>
</gene>
<evidence type="ECO:0008006" key="5">
    <source>
        <dbReference type="Google" id="ProtNLM"/>
    </source>
</evidence>
<comment type="caution">
    <text evidence="3">The sequence shown here is derived from an EMBL/GenBank/DDBJ whole genome shotgun (WGS) entry which is preliminary data.</text>
</comment>
<reference evidence="3 4" key="1">
    <citation type="submission" date="2012-09" db="EMBL/GenBank/DDBJ databases">
        <title>Genome Sequence of alkane-degrading Bacterium Alcanivorax sp. 521-1.</title>
        <authorList>
            <person name="Lai Q."/>
            <person name="Shao Z."/>
        </authorList>
    </citation>
    <scope>NUCLEOTIDE SEQUENCE [LARGE SCALE GENOMIC DNA]</scope>
    <source>
        <strain evidence="3 4">521-1</strain>
    </source>
</reference>
<keyword evidence="1" id="KW-0677">Repeat</keyword>
<evidence type="ECO:0000313" key="4">
    <source>
        <dbReference type="Proteomes" id="UP000662703"/>
    </source>
</evidence>
<dbReference type="PANTHER" id="PTHR43215:SF14">
    <property type="entry name" value="RADIAL SPOKE HEAD 1 HOMOLOG"/>
    <property type="match status" value="1"/>
</dbReference>
<evidence type="ECO:0000256" key="1">
    <source>
        <dbReference type="ARBA" id="ARBA00022737"/>
    </source>
</evidence>
<dbReference type="InterPro" id="IPR003409">
    <property type="entry name" value="MORN"/>
</dbReference>
<keyword evidence="2" id="KW-0732">Signal</keyword>
<evidence type="ECO:0000256" key="2">
    <source>
        <dbReference type="SAM" id="SignalP"/>
    </source>
</evidence>
<accession>A0ABS0AM66</accession>
<organism evidence="3 4">
    <name type="scientific">Alloalcanivorax profundimaris</name>
    <dbReference type="NCBI Taxonomy" id="2735259"/>
    <lineage>
        <taxon>Bacteria</taxon>
        <taxon>Pseudomonadati</taxon>
        <taxon>Pseudomonadota</taxon>
        <taxon>Gammaproteobacteria</taxon>
        <taxon>Oceanospirillales</taxon>
        <taxon>Alcanivoracaceae</taxon>
        <taxon>Alloalcanivorax</taxon>
    </lineage>
</organism>
<dbReference type="PANTHER" id="PTHR43215">
    <property type="entry name" value="RADIAL SPOKE HEAD 1 HOMOLOG"/>
    <property type="match status" value="1"/>
</dbReference>
<dbReference type="RefSeq" id="WP_194864090.1">
    <property type="nucleotide sequence ID" value="NZ_ARXX01000005.1"/>
</dbReference>
<dbReference type="Gene3D" id="2.20.110.10">
    <property type="entry name" value="Histone H3 K4-specific methyltransferase SET7/9 N-terminal domain"/>
    <property type="match status" value="3"/>
</dbReference>
<dbReference type="PROSITE" id="PS51257">
    <property type="entry name" value="PROKAR_LIPOPROTEIN"/>
    <property type="match status" value="1"/>
</dbReference>
<dbReference type="Pfam" id="PF01650">
    <property type="entry name" value="Peptidase_C13"/>
    <property type="match status" value="1"/>
</dbReference>
<protein>
    <recommendedName>
        <fullName evidence="5">Peptidase C13</fullName>
    </recommendedName>
</protein>
<keyword evidence="4" id="KW-1185">Reference proteome</keyword>
<evidence type="ECO:0000313" key="3">
    <source>
        <dbReference type="EMBL" id="MBF5055231.1"/>
    </source>
</evidence>
<dbReference type="Proteomes" id="UP000662703">
    <property type="component" value="Unassembled WGS sequence"/>
</dbReference>
<sequence length="495" mass="54800">MKRLVCAGLLSVTAALLGACGPEQLPGDYRLPDGAVYDGALRDDLFHGEGTLTWPDGRVYQGQFVDGVMQGQGRYQYADGCVYEGAFENGLANGEGRYECEDGTVYAGTFAGGDPVRGEVAFADAGRYQGELRDWQPHGEGTWTGAGGEVYRGTFERGEIVEGRYENDDGLIYEGGFQNWLFHGQGTLTRPDGEVRKGRFRYGNASGPGQRITLDQDGERVSKRGFFIHGDFFEQENGYQERRRRRAERVEQRLYSEERRLQRALTALVPQKAGQRDVYVLVVGGDGREDVFARESQWVAERLGEHWSSQGHRLVLANGDGSDAPLATLTSLRESLITLGNTLDPEEDLLFVHLVSHGGSEGDLVLAQPGLSLNDLTPDRFGQWLDEAGIGYLWLVVSACYSGQWVDPLAERRRMIFTAAAADRTSFGCSDDSERTWFSEALYGDALDNPGPADPKALFKAARARVDSMETEQGIEEGQRSLPRAWFGPAFLDWW</sequence>
<proteinExistence type="predicted"/>
<name>A0ABS0AM66_9GAMM</name>
<dbReference type="Pfam" id="PF02493">
    <property type="entry name" value="MORN"/>
    <property type="match status" value="5"/>
</dbReference>
<dbReference type="Gene3D" id="3.40.50.1460">
    <property type="match status" value="1"/>
</dbReference>
<dbReference type="InterPro" id="IPR001096">
    <property type="entry name" value="Peptidase_C13"/>
</dbReference>
<dbReference type="SMART" id="SM00698">
    <property type="entry name" value="MORN"/>
    <property type="match status" value="5"/>
</dbReference>
<feature type="signal peptide" evidence="2">
    <location>
        <begin position="1"/>
        <end position="18"/>
    </location>
</feature>